<proteinExistence type="predicted"/>
<protein>
    <submittedName>
        <fullName evidence="1">Uncharacterized protein</fullName>
    </submittedName>
</protein>
<dbReference type="Proteomes" id="UP000275076">
    <property type="component" value="Unassembled WGS sequence"/>
</dbReference>
<name>A0A3R9QFT1_9BACI</name>
<evidence type="ECO:0000313" key="2">
    <source>
        <dbReference type="Proteomes" id="UP000275076"/>
    </source>
</evidence>
<evidence type="ECO:0000313" key="1">
    <source>
        <dbReference type="EMBL" id="RSL29646.1"/>
    </source>
</evidence>
<gene>
    <name evidence="1" type="ORF">D7Z54_30130</name>
</gene>
<organism evidence="1 2">
    <name type="scientific">Salibacterium salarium</name>
    <dbReference type="NCBI Taxonomy" id="284579"/>
    <lineage>
        <taxon>Bacteria</taxon>
        <taxon>Bacillati</taxon>
        <taxon>Bacillota</taxon>
        <taxon>Bacilli</taxon>
        <taxon>Bacillales</taxon>
        <taxon>Bacillaceae</taxon>
    </lineage>
</organism>
<accession>A0A3R9QFT1</accession>
<keyword evidence="2" id="KW-1185">Reference proteome</keyword>
<dbReference type="EMBL" id="RBVX01000057">
    <property type="protein sequence ID" value="RSL29646.1"/>
    <property type="molecule type" value="Genomic_DNA"/>
</dbReference>
<dbReference type="AlphaFoldDB" id="A0A3R9QFT1"/>
<reference evidence="1 2" key="1">
    <citation type="submission" date="2018-10" db="EMBL/GenBank/DDBJ databases">
        <title>Draft genome sequence of Bacillus salarius IM0101, isolated from a hypersaline soil in Inner Mongolia, China.</title>
        <authorList>
            <person name="Yamprayoonswat W."/>
            <person name="Boonvisut S."/>
            <person name="Jumpathong W."/>
            <person name="Sittihan S."/>
            <person name="Ruangsuj P."/>
            <person name="Wanthongcharoen S."/>
            <person name="Thongpramul N."/>
            <person name="Pimmason S."/>
            <person name="Yu B."/>
            <person name="Yasawong M."/>
        </authorList>
    </citation>
    <scope>NUCLEOTIDE SEQUENCE [LARGE SCALE GENOMIC DNA]</scope>
    <source>
        <strain evidence="1 2">IM0101</strain>
    </source>
</reference>
<sequence length="61" mass="7041">MSGENCNISNVFHLIYFLMRMTAPKVAGNRKNIITNVRIILSVTRIYKETSTIDIVVWVKK</sequence>
<comment type="caution">
    <text evidence="1">The sequence shown here is derived from an EMBL/GenBank/DDBJ whole genome shotgun (WGS) entry which is preliminary data.</text>
</comment>